<proteinExistence type="predicted"/>
<sequence length="75" mass="8376">MSKITLKTPVQYDECAPQKCNQCQGDIFLHDGEKAGSLPPEHPKNPTTETLYFTFGVSYCRECGLERGKPARIIS</sequence>
<name>A0A0F9R798_9ZZZZ</name>
<dbReference type="AlphaFoldDB" id="A0A0F9R798"/>
<organism evidence="1">
    <name type="scientific">marine sediment metagenome</name>
    <dbReference type="NCBI Taxonomy" id="412755"/>
    <lineage>
        <taxon>unclassified sequences</taxon>
        <taxon>metagenomes</taxon>
        <taxon>ecological metagenomes</taxon>
    </lineage>
</organism>
<evidence type="ECO:0000313" key="1">
    <source>
        <dbReference type="EMBL" id="KKN52415.1"/>
    </source>
</evidence>
<gene>
    <name evidence="1" type="ORF">LCGC14_0612690</name>
</gene>
<accession>A0A0F9R798</accession>
<protein>
    <submittedName>
        <fullName evidence="1">Uncharacterized protein</fullName>
    </submittedName>
</protein>
<comment type="caution">
    <text evidence="1">The sequence shown here is derived from an EMBL/GenBank/DDBJ whole genome shotgun (WGS) entry which is preliminary data.</text>
</comment>
<reference evidence="1" key="1">
    <citation type="journal article" date="2015" name="Nature">
        <title>Complex archaea that bridge the gap between prokaryotes and eukaryotes.</title>
        <authorList>
            <person name="Spang A."/>
            <person name="Saw J.H."/>
            <person name="Jorgensen S.L."/>
            <person name="Zaremba-Niedzwiedzka K."/>
            <person name="Martijn J."/>
            <person name="Lind A.E."/>
            <person name="van Eijk R."/>
            <person name="Schleper C."/>
            <person name="Guy L."/>
            <person name="Ettema T.J."/>
        </authorList>
    </citation>
    <scope>NUCLEOTIDE SEQUENCE</scope>
</reference>
<dbReference type="EMBL" id="LAZR01001020">
    <property type="protein sequence ID" value="KKN52415.1"/>
    <property type="molecule type" value="Genomic_DNA"/>
</dbReference>